<proteinExistence type="inferred from homology"/>
<evidence type="ECO:0000313" key="2">
    <source>
        <dbReference type="EMBL" id="CAJ1960518.1"/>
    </source>
</evidence>
<sequence>MAPQKASFKLDMKEVVLIKPSKPTPSSFLSLSTIDNIPDLNSLCQTVHVYRSATHDYDEPGCPNGQFLDPVQVIKAALSKALFYYYPLAGRLVKHTDGKLRINCSAEGVPFLEANASCHLSSLHYLDGTDMESAKHLVFDLPCQDKSGDQYPLVFKVTKFPCGGFTIGMGLSHAVCDGVGASQFFRAIIELARGKSEPSVKPVWERERLVGSITEHPLQIDSLDEASTAVSPFLPTKVLMHECIKVDSESIRGLKMSLMKESGDNESFTSFESLAAYVWRSRSRALKMSDDGKVMLNITVGVRRNLLDPLPEGYYGNAVVDAEVILTMRELNERPLYEVVKLIRESKRVACNSGYVRNFIDTLETEQKDFNLEGSGSFTTMTDWRNLGFLEKVDFGFQELVNTVPAPRDMFESVDLCIFSPLCNLDSSMKGGFRIFVSLPSAALLKFKEEMEALNLLI</sequence>
<accession>A0AA86SPZ1</accession>
<dbReference type="Proteomes" id="UP001189624">
    <property type="component" value="Chromosome 6"/>
</dbReference>
<keyword evidence="3" id="KW-1185">Reference proteome</keyword>
<dbReference type="PANTHER" id="PTHR31147">
    <property type="entry name" value="ACYL TRANSFERASE 4"/>
    <property type="match status" value="1"/>
</dbReference>
<name>A0AA86SPZ1_9FABA</name>
<dbReference type="AlphaFoldDB" id="A0AA86SPZ1"/>
<gene>
    <name evidence="2" type="ORF">AYBTSS11_LOCUS18236</name>
</gene>
<comment type="similarity">
    <text evidence="1">Belongs to the plant acyltransferase family.</text>
</comment>
<dbReference type="Gene3D" id="3.30.559.10">
    <property type="entry name" value="Chloramphenicol acetyltransferase-like domain"/>
    <property type="match status" value="2"/>
</dbReference>
<dbReference type="InterPro" id="IPR050898">
    <property type="entry name" value="Plant_acyltransferase"/>
</dbReference>
<dbReference type="EMBL" id="OY731403">
    <property type="protein sequence ID" value="CAJ1960518.1"/>
    <property type="molecule type" value="Genomic_DNA"/>
</dbReference>
<protein>
    <submittedName>
        <fullName evidence="2">Uncharacterized protein</fullName>
    </submittedName>
</protein>
<organism evidence="2 3">
    <name type="scientific">Sphenostylis stenocarpa</name>
    <dbReference type="NCBI Taxonomy" id="92480"/>
    <lineage>
        <taxon>Eukaryota</taxon>
        <taxon>Viridiplantae</taxon>
        <taxon>Streptophyta</taxon>
        <taxon>Embryophyta</taxon>
        <taxon>Tracheophyta</taxon>
        <taxon>Spermatophyta</taxon>
        <taxon>Magnoliopsida</taxon>
        <taxon>eudicotyledons</taxon>
        <taxon>Gunneridae</taxon>
        <taxon>Pentapetalae</taxon>
        <taxon>rosids</taxon>
        <taxon>fabids</taxon>
        <taxon>Fabales</taxon>
        <taxon>Fabaceae</taxon>
        <taxon>Papilionoideae</taxon>
        <taxon>50 kb inversion clade</taxon>
        <taxon>NPAAA clade</taxon>
        <taxon>indigoferoid/millettioid clade</taxon>
        <taxon>Phaseoleae</taxon>
        <taxon>Sphenostylis</taxon>
    </lineage>
</organism>
<reference evidence="2" key="1">
    <citation type="submission" date="2023-10" db="EMBL/GenBank/DDBJ databases">
        <authorList>
            <person name="Domelevo Entfellner J.-B."/>
        </authorList>
    </citation>
    <scope>NUCLEOTIDE SEQUENCE</scope>
</reference>
<dbReference type="PANTHER" id="PTHR31147:SF25">
    <property type="entry name" value="HXXXD-TYPE ACYL-TRANSFERASE FAMILY PROTEIN"/>
    <property type="match status" value="1"/>
</dbReference>
<dbReference type="Gramene" id="rna-AYBTSS11_LOCUS18236">
    <property type="protein sequence ID" value="CAJ1960518.1"/>
    <property type="gene ID" value="gene-AYBTSS11_LOCUS18236"/>
</dbReference>
<dbReference type="InterPro" id="IPR023213">
    <property type="entry name" value="CAT-like_dom_sf"/>
</dbReference>
<evidence type="ECO:0000256" key="1">
    <source>
        <dbReference type="ARBA" id="ARBA00009861"/>
    </source>
</evidence>
<dbReference type="Pfam" id="PF02458">
    <property type="entry name" value="Transferase"/>
    <property type="match status" value="1"/>
</dbReference>
<evidence type="ECO:0000313" key="3">
    <source>
        <dbReference type="Proteomes" id="UP001189624"/>
    </source>
</evidence>